<name>A0ABX7I1K0_9BACT</name>
<accession>A0ABX7I1K0</accession>
<keyword evidence="2" id="KW-1185">Reference proteome</keyword>
<organism evidence="1 2">
    <name type="scientific">Dyadobacter sandarakinus</name>
    <dbReference type="NCBI Taxonomy" id="2747268"/>
    <lineage>
        <taxon>Bacteria</taxon>
        <taxon>Pseudomonadati</taxon>
        <taxon>Bacteroidota</taxon>
        <taxon>Cytophagia</taxon>
        <taxon>Cytophagales</taxon>
        <taxon>Spirosomataceae</taxon>
        <taxon>Dyadobacter</taxon>
    </lineage>
</organism>
<protein>
    <submittedName>
        <fullName evidence="1">Uncharacterized protein</fullName>
    </submittedName>
</protein>
<sequence length="147" mass="16011">MSKAMKNSVGVLCFTGLALVIIVFVLLGAMGSQAQRQPDSTKSAIPVEIKQTIQVLPDTLLPDTTQAKVALLLAKASELAEAIKQDSITAIKEATAAKKERRLAEFVSSKTPVPEIQAPELKSTHTPFPDTLIIIHKIQTKKKRNRR</sequence>
<reference evidence="1 2" key="1">
    <citation type="submission" date="2020-06" db="EMBL/GenBank/DDBJ databases">
        <title>Dyadobacter sandarakinus sp. nov., isolated from the soil of the Arctic Yellow River Station.</title>
        <authorList>
            <person name="Zhang Y."/>
            <person name="Peng F."/>
        </authorList>
    </citation>
    <scope>NUCLEOTIDE SEQUENCE [LARGE SCALE GENOMIC DNA]</scope>
    <source>
        <strain evidence="1 2">Q3-56</strain>
    </source>
</reference>
<dbReference type="Proteomes" id="UP000612680">
    <property type="component" value="Chromosome"/>
</dbReference>
<dbReference type="RefSeq" id="WP_204660490.1">
    <property type="nucleotide sequence ID" value="NZ_CP056775.1"/>
</dbReference>
<evidence type="ECO:0000313" key="1">
    <source>
        <dbReference type="EMBL" id="QRQ99729.1"/>
    </source>
</evidence>
<evidence type="ECO:0000313" key="2">
    <source>
        <dbReference type="Proteomes" id="UP000612680"/>
    </source>
</evidence>
<dbReference type="EMBL" id="CP056775">
    <property type="protein sequence ID" value="QRQ99729.1"/>
    <property type="molecule type" value="Genomic_DNA"/>
</dbReference>
<gene>
    <name evidence="1" type="ORF">HWI92_01755</name>
</gene>
<proteinExistence type="predicted"/>